<dbReference type="Proteomes" id="UP001239795">
    <property type="component" value="Unassembled WGS sequence"/>
</dbReference>
<organism evidence="6 7">
    <name type="scientific">Colletotrichum melonis</name>
    <dbReference type="NCBI Taxonomy" id="1209925"/>
    <lineage>
        <taxon>Eukaryota</taxon>
        <taxon>Fungi</taxon>
        <taxon>Dikarya</taxon>
        <taxon>Ascomycota</taxon>
        <taxon>Pezizomycotina</taxon>
        <taxon>Sordariomycetes</taxon>
        <taxon>Hypocreomycetidae</taxon>
        <taxon>Glomerellales</taxon>
        <taxon>Glomerellaceae</taxon>
        <taxon>Colletotrichum</taxon>
        <taxon>Colletotrichum acutatum species complex</taxon>
    </lineage>
</organism>
<keyword evidence="3" id="KW-0804">Transcription</keyword>
<dbReference type="PROSITE" id="PS00463">
    <property type="entry name" value="ZN2_CY6_FUNGAL_1"/>
    <property type="match status" value="1"/>
</dbReference>
<keyword evidence="7" id="KW-1185">Reference proteome</keyword>
<feature type="domain" description="Zn(2)-C6 fungal-type" evidence="5">
    <location>
        <begin position="10"/>
        <end position="38"/>
    </location>
</feature>
<dbReference type="CDD" id="cd00067">
    <property type="entry name" value="GAL4"/>
    <property type="match status" value="1"/>
</dbReference>
<evidence type="ECO:0000256" key="2">
    <source>
        <dbReference type="ARBA" id="ARBA00023125"/>
    </source>
</evidence>
<dbReference type="GO" id="GO:0008270">
    <property type="term" value="F:zinc ion binding"/>
    <property type="evidence" value="ECO:0007669"/>
    <property type="project" value="InterPro"/>
</dbReference>
<evidence type="ECO:0000256" key="1">
    <source>
        <dbReference type="ARBA" id="ARBA00023015"/>
    </source>
</evidence>
<dbReference type="Pfam" id="PF00172">
    <property type="entry name" value="Zn_clus"/>
    <property type="match status" value="1"/>
</dbReference>
<protein>
    <submittedName>
        <fullName evidence="6">C6 finger domain-containing protein Acr-2</fullName>
    </submittedName>
</protein>
<dbReference type="GO" id="GO:0000981">
    <property type="term" value="F:DNA-binding transcription factor activity, RNA polymerase II-specific"/>
    <property type="evidence" value="ECO:0007669"/>
    <property type="project" value="InterPro"/>
</dbReference>
<comment type="caution">
    <text evidence="6">The sequence shown here is derived from an EMBL/GenBank/DDBJ whole genome shotgun (WGS) entry which is preliminary data.</text>
</comment>
<evidence type="ECO:0000313" key="6">
    <source>
        <dbReference type="EMBL" id="KAK1467469.1"/>
    </source>
</evidence>
<dbReference type="PANTHER" id="PTHR31069:SF32">
    <property type="entry name" value="ARGININE METABOLISM REGULATION PROTEIN II"/>
    <property type="match status" value="1"/>
</dbReference>
<dbReference type="SUPFAM" id="SSF57701">
    <property type="entry name" value="Zn2/Cys6 DNA-binding domain"/>
    <property type="match status" value="1"/>
</dbReference>
<gene>
    <name evidence="6" type="ORF">CMEL01_11462</name>
</gene>
<dbReference type="PROSITE" id="PS50048">
    <property type="entry name" value="ZN2_CY6_FUNGAL_2"/>
    <property type="match status" value="1"/>
</dbReference>
<evidence type="ECO:0000259" key="5">
    <source>
        <dbReference type="PROSITE" id="PS50048"/>
    </source>
</evidence>
<evidence type="ECO:0000313" key="7">
    <source>
        <dbReference type="Proteomes" id="UP001239795"/>
    </source>
</evidence>
<proteinExistence type="predicted"/>
<dbReference type="AlphaFoldDB" id="A0AAI9V2G5"/>
<keyword evidence="2" id="KW-0238">DNA-binding</keyword>
<dbReference type="InterPro" id="IPR050675">
    <property type="entry name" value="OAF3"/>
</dbReference>
<dbReference type="PANTHER" id="PTHR31069">
    <property type="entry name" value="OLEATE-ACTIVATED TRANSCRIPTION FACTOR 1-RELATED"/>
    <property type="match status" value="1"/>
</dbReference>
<dbReference type="EMBL" id="MLGG01000002">
    <property type="protein sequence ID" value="KAK1467469.1"/>
    <property type="molecule type" value="Genomic_DNA"/>
</dbReference>
<accession>A0AAI9V2G5</accession>
<dbReference type="SMART" id="SM00066">
    <property type="entry name" value="GAL4"/>
    <property type="match status" value="1"/>
</dbReference>
<dbReference type="GO" id="GO:0003677">
    <property type="term" value="F:DNA binding"/>
    <property type="evidence" value="ECO:0007669"/>
    <property type="project" value="UniProtKB-KW"/>
</dbReference>
<dbReference type="Gene3D" id="4.10.240.10">
    <property type="entry name" value="Zn(2)-C6 fungal-type DNA-binding domain"/>
    <property type="match status" value="1"/>
</dbReference>
<keyword evidence="1" id="KW-0805">Transcription regulation</keyword>
<sequence length="130" mass="14688">MPDASHASNSCWTCRQKRAKCDRLLPTCLRCTSLKLRCQGYDRPKKLVWTNSVASRGKMMGKATYDADQEPNDDLIAARPCQSGRLAVGHPRDTLREALPASLDVSWSLIDPDLQDLSVDCRKYIRYCKL</sequence>
<dbReference type="InterPro" id="IPR036864">
    <property type="entry name" value="Zn2-C6_fun-type_DNA-bd_sf"/>
</dbReference>
<evidence type="ECO:0000256" key="3">
    <source>
        <dbReference type="ARBA" id="ARBA00023163"/>
    </source>
</evidence>
<keyword evidence="4" id="KW-0539">Nucleus</keyword>
<evidence type="ECO:0000256" key="4">
    <source>
        <dbReference type="ARBA" id="ARBA00023242"/>
    </source>
</evidence>
<reference evidence="6 7" key="1">
    <citation type="submission" date="2016-10" db="EMBL/GenBank/DDBJ databases">
        <title>The genome sequence of Colletotrichum fioriniae PJ7.</title>
        <authorList>
            <person name="Baroncelli R."/>
        </authorList>
    </citation>
    <scope>NUCLEOTIDE SEQUENCE [LARGE SCALE GENOMIC DNA]</scope>
    <source>
        <strain evidence="6">Col 31</strain>
    </source>
</reference>
<dbReference type="InterPro" id="IPR001138">
    <property type="entry name" value="Zn2Cys6_DnaBD"/>
</dbReference>
<name>A0AAI9V2G5_9PEZI</name>